<dbReference type="SMART" id="SM00369">
    <property type="entry name" value="LRR_TYP"/>
    <property type="match status" value="5"/>
</dbReference>
<evidence type="ECO:0000256" key="1">
    <source>
        <dbReference type="ARBA" id="ARBA00022614"/>
    </source>
</evidence>
<feature type="chain" id="PRO_5035822220" evidence="4">
    <location>
        <begin position="18"/>
        <end position="346"/>
    </location>
</feature>
<evidence type="ECO:0000256" key="3">
    <source>
        <dbReference type="ARBA" id="ARBA00022737"/>
    </source>
</evidence>
<dbReference type="EMBL" id="JABXBU010000001">
    <property type="protein sequence ID" value="KAF8796434.1"/>
    <property type="molecule type" value="Genomic_DNA"/>
</dbReference>
<keyword evidence="1" id="KW-0433">Leucine-rich repeat</keyword>
<sequence length="346" mass="40002">MSVTNFIIFILVPLVTCEGDVVLFHAENTTAELEAYYVEEHAWCPPAREILPCTCDGPPHFLLFQCDRITELSSIIQATQSVPYFKNFGKFSLTNSRITSLEANVLGYLHFEYIFMRKNTITSIDKEFFDSSRDTLIRIEIVHNDVEKFPFRELSAFPKLEYISLKYNSIKRIPDEAFGRVVNDKIKQIDLSFNKINHIGANAFKYLTKLEKLDLRYNKLRVLNNLAFSSFQENSKLILHLGNNKIMFIAEDTFQNQVFKSLNLTDNNLTTLQEKAFRGILKRMAERRTGTISVGENRFRCTCDKAEWLVRLPTLYKLPILEFECADKDKKSLQELTLQDIGCLGS</sequence>
<dbReference type="Gene3D" id="3.80.10.10">
    <property type="entry name" value="Ribonuclease Inhibitor"/>
    <property type="match status" value="2"/>
</dbReference>
<keyword evidence="2 4" id="KW-0732">Signal</keyword>
<dbReference type="InterPro" id="IPR032675">
    <property type="entry name" value="LRR_dom_sf"/>
</dbReference>
<dbReference type="PROSITE" id="PS51450">
    <property type="entry name" value="LRR"/>
    <property type="match status" value="1"/>
</dbReference>
<feature type="signal peptide" evidence="4">
    <location>
        <begin position="1"/>
        <end position="17"/>
    </location>
</feature>
<keyword evidence="3" id="KW-0677">Repeat</keyword>
<evidence type="ECO:0000256" key="2">
    <source>
        <dbReference type="ARBA" id="ARBA00022729"/>
    </source>
</evidence>
<dbReference type="Pfam" id="PF13306">
    <property type="entry name" value="LRR_5"/>
    <property type="match status" value="1"/>
</dbReference>
<dbReference type="AlphaFoldDB" id="A0A8T0FZA7"/>
<accession>A0A8T0FZA7</accession>
<reference evidence="5" key="1">
    <citation type="journal article" date="2020" name="bioRxiv">
        <title>Chromosome-level reference genome of the European wasp spider Argiope bruennichi: a resource for studies on range expansion and evolutionary adaptation.</title>
        <authorList>
            <person name="Sheffer M.M."/>
            <person name="Hoppe A."/>
            <person name="Krehenwinkel H."/>
            <person name="Uhl G."/>
            <person name="Kuss A.W."/>
            <person name="Jensen L."/>
            <person name="Jensen C."/>
            <person name="Gillespie R.G."/>
            <person name="Hoff K.J."/>
            <person name="Prost S."/>
        </authorList>
    </citation>
    <scope>NUCLEOTIDE SEQUENCE</scope>
</reference>
<name>A0A8T0FZA7_ARGBR</name>
<protein>
    <submittedName>
        <fullName evidence="5">Oplophorus-luciferin 2-monooxygenase like protein</fullName>
    </submittedName>
</protein>
<evidence type="ECO:0000313" key="6">
    <source>
        <dbReference type="Proteomes" id="UP000807504"/>
    </source>
</evidence>
<dbReference type="InterPro" id="IPR001611">
    <property type="entry name" value="Leu-rich_rpt"/>
</dbReference>
<keyword evidence="6" id="KW-1185">Reference proteome</keyword>
<dbReference type="InterPro" id="IPR026906">
    <property type="entry name" value="LRR_5"/>
</dbReference>
<proteinExistence type="predicted"/>
<evidence type="ECO:0000313" key="5">
    <source>
        <dbReference type="EMBL" id="KAF8796434.1"/>
    </source>
</evidence>
<dbReference type="OMA" id="DAFHNEN"/>
<gene>
    <name evidence="5" type="ORF">HNY73_000806</name>
</gene>
<comment type="caution">
    <text evidence="5">The sequence shown here is derived from an EMBL/GenBank/DDBJ whole genome shotgun (WGS) entry which is preliminary data.</text>
</comment>
<dbReference type="PANTHER" id="PTHR24366:SF161">
    <property type="entry name" value="TIR DOMAIN-CONTAINING PROTEIN"/>
    <property type="match status" value="1"/>
</dbReference>
<dbReference type="OrthoDB" id="2013775at2759"/>
<organism evidence="5 6">
    <name type="scientific">Argiope bruennichi</name>
    <name type="common">Wasp spider</name>
    <name type="synonym">Aranea bruennichi</name>
    <dbReference type="NCBI Taxonomy" id="94029"/>
    <lineage>
        <taxon>Eukaryota</taxon>
        <taxon>Metazoa</taxon>
        <taxon>Ecdysozoa</taxon>
        <taxon>Arthropoda</taxon>
        <taxon>Chelicerata</taxon>
        <taxon>Arachnida</taxon>
        <taxon>Araneae</taxon>
        <taxon>Araneomorphae</taxon>
        <taxon>Entelegynae</taxon>
        <taxon>Araneoidea</taxon>
        <taxon>Araneidae</taxon>
        <taxon>Argiope</taxon>
    </lineage>
</organism>
<reference evidence="5" key="2">
    <citation type="submission" date="2020-06" db="EMBL/GenBank/DDBJ databases">
        <authorList>
            <person name="Sheffer M."/>
        </authorList>
    </citation>
    <scope>NUCLEOTIDE SEQUENCE</scope>
</reference>
<dbReference type="SUPFAM" id="SSF52058">
    <property type="entry name" value="L domain-like"/>
    <property type="match status" value="1"/>
</dbReference>
<dbReference type="PANTHER" id="PTHR24366">
    <property type="entry name" value="IG(IMMUNOGLOBULIN) AND LRR(LEUCINE RICH REPEAT) DOMAINS"/>
    <property type="match status" value="1"/>
</dbReference>
<dbReference type="Proteomes" id="UP000807504">
    <property type="component" value="Unassembled WGS sequence"/>
</dbReference>
<dbReference type="InterPro" id="IPR003591">
    <property type="entry name" value="Leu-rich_rpt_typical-subtyp"/>
</dbReference>
<evidence type="ECO:0000256" key="4">
    <source>
        <dbReference type="SAM" id="SignalP"/>
    </source>
</evidence>